<evidence type="ECO:0000313" key="2">
    <source>
        <dbReference type="Proteomes" id="UP000042997"/>
    </source>
</evidence>
<dbReference type="OrthoDB" id="7770745at2"/>
<dbReference type="RefSeq" id="WP_040270473.1">
    <property type="nucleotide sequence ID" value="NZ_CP023714.1"/>
</dbReference>
<dbReference type="InterPro" id="IPR050177">
    <property type="entry name" value="Lipid_A_modif_metabolic_enz"/>
</dbReference>
<dbReference type="AlphaFoldDB" id="A0A098BFD2"/>
<name>A0A098BFD2_9NOCA</name>
<evidence type="ECO:0000313" key="1">
    <source>
        <dbReference type="EMBL" id="CDZ87448.1"/>
    </source>
</evidence>
<dbReference type="PANTHER" id="PTHR43245">
    <property type="entry name" value="BIFUNCTIONAL POLYMYXIN RESISTANCE PROTEIN ARNA"/>
    <property type="match status" value="1"/>
</dbReference>
<dbReference type="eggNOG" id="COG0451">
    <property type="taxonomic scope" value="Bacteria"/>
</dbReference>
<dbReference type="EMBL" id="CCSD01000038">
    <property type="protein sequence ID" value="CDZ87448.1"/>
    <property type="molecule type" value="Genomic_DNA"/>
</dbReference>
<dbReference type="Gene3D" id="3.40.50.720">
    <property type="entry name" value="NAD(P)-binding Rossmann-like Domain"/>
    <property type="match status" value="1"/>
</dbReference>
<reference evidence="1 2" key="1">
    <citation type="journal article" date="2014" name="Genome Announc.">
        <title>Draft Genome Sequence of Propane- and Butane-Oxidizing Actinobacterium Rhodococcus ruber IEGM 231.</title>
        <authorList>
            <person name="Ivshina I.B."/>
            <person name="Kuyukina M.S."/>
            <person name="Krivoruchko A.V."/>
            <person name="Barbe V."/>
            <person name="Fischer C."/>
        </authorList>
    </citation>
    <scope>NUCLEOTIDE SEQUENCE [LARGE SCALE GENOMIC DNA]</scope>
</reference>
<dbReference type="PANTHER" id="PTHR43245:SF13">
    <property type="entry name" value="UDP-D-APIOSE_UDP-D-XYLOSE SYNTHASE 2"/>
    <property type="match status" value="1"/>
</dbReference>
<gene>
    <name evidence="1" type="ORF">RHRU231_290001</name>
</gene>
<protein>
    <submittedName>
        <fullName evidence="1">Putative NAD-dependent epimerase/dehydratase family protein</fullName>
    </submittedName>
</protein>
<dbReference type="InterPro" id="IPR036291">
    <property type="entry name" value="NAD(P)-bd_dom_sf"/>
</dbReference>
<dbReference type="SUPFAM" id="SSF51735">
    <property type="entry name" value="NAD(P)-binding Rossmann-fold domains"/>
    <property type="match status" value="1"/>
</dbReference>
<dbReference type="Proteomes" id="UP000042997">
    <property type="component" value="Unassembled WGS sequence"/>
</dbReference>
<dbReference type="InterPro" id="IPR001509">
    <property type="entry name" value="Epimerase_deHydtase"/>
</dbReference>
<organism evidence="1 2">
    <name type="scientific">Rhodococcus ruber</name>
    <dbReference type="NCBI Taxonomy" id="1830"/>
    <lineage>
        <taxon>Bacteria</taxon>
        <taxon>Bacillati</taxon>
        <taxon>Actinomycetota</taxon>
        <taxon>Actinomycetes</taxon>
        <taxon>Mycobacteriales</taxon>
        <taxon>Nocardiaceae</taxon>
        <taxon>Rhodococcus</taxon>
    </lineage>
</organism>
<dbReference type="Pfam" id="PF01370">
    <property type="entry name" value="Epimerase"/>
    <property type="match status" value="1"/>
</dbReference>
<sequence length="322" mass="33781">MPAPTWVVGSGGLLGSWVTRELRRRDVPVTTSVVPWDEPEQARTVLLADADRFVRGAGGGPWRVAWCAGAGVNGTTSEAFAAENALLRDVLDGLAHAGGGSAERGTVFHASSAGGVYAAAPGAPHSEYSPTAPLGLYGHAKLAAETVVTDFARETGATAVIGRFANLYGPGQNLAKPQGLVSHLCRGYLTGTPVSIYVSMDTLRDYLFVSDAAEMVADALARAETDPGQVSTKIFASGRSVTIGAILGACRTVFRRRPNVVLASSPLASVQGRDLRLRSVVWPELDRRSHRPLPAGIAATLEATRRSMGQSARPSVRSPDRA</sequence>
<accession>A0A098BFD2</accession>
<dbReference type="CDD" id="cd08946">
    <property type="entry name" value="SDR_e"/>
    <property type="match status" value="1"/>
</dbReference>
<proteinExistence type="predicted"/>